<evidence type="ECO:0000313" key="2">
    <source>
        <dbReference type="Proteomes" id="UP000657574"/>
    </source>
</evidence>
<reference evidence="1" key="2">
    <citation type="submission" date="2020-09" db="EMBL/GenBank/DDBJ databases">
        <authorList>
            <person name="Sun Q."/>
            <person name="Ohkuma M."/>
        </authorList>
    </citation>
    <scope>NUCLEOTIDE SEQUENCE</scope>
    <source>
        <strain evidence="1">JCM 3086</strain>
    </source>
</reference>
<keyword evidence="2" id="KW-1185">Reference proteome</keyword>
<dbReference type="Proteomes" id="UP000657574">
    <property type="component" value="Unassembled WGS sequence"/>
</dbReference>
<accession>A0A917NY17</accession>
<proteinExistence type="predicted"/>
<protein>
    <submittedName>
        <fullName evidence="1">Uncharacterized protein</fullName>
    </submittedName>
</protein>
<sequence>MDIAKALTRIDVLRARQFPVAHTRTDQGESGPGYHIAELETSDEFWEDDGTAHEETEEQYEADRDGLGERLAERWGPSQHISLYSTSHRAMNGEDVEEPWARLSGHVPDLHLWQDPESGRWIALGVSHWDEELAFQLLAVVTETDPP</sequence>
<reference evidence="1" key="1">
    <citation type="journal article" date="2014" name="Int. J. Syst. Evol. Microbiol.">
        <title>Complete genome sequence of Corynebacterium casei LMG S-19264T (=DSM 44701T), isolated from a smear-ripened cheese.</title>
        <authorList>
            <consortium name="US DOE Joint Genome Institute (JGI-PGF)"/>
            <person name="Walter F."/>
            <person name="Albersmeier A."/>
            <person name="Kalinowski J."/>
            <person name="Ruckert C."/>
        </authorList>
    </citation>
    <scope>NUCLEOTIDE SEQUENCE</scope>
    <source>
        <strain evidence="1">JCM 3086</strain>
    </source>
</reference>
<evidence type="ECO:0000313" key="1">
    <source>
        <dbReference type="EMBL" id="GGJ39516.1"/>
    </source>
</evidence>
<dbReference type="RefSeq" id="WP_189314250.1">
    <property type="nucleotide sequence ID" value="NZ_BMQA01000023.1"/>
</dbReference>
<name>A0A917NY17_9ACTN</name>
<gene>
    <name evidence="1" type="ORF">GCM10010121_058280</name>
</gene>
<comment type="caution">
    <text evidence="1">The sequence shown here is derived from an EMBL/GenBank/DDBJ whole genome shotgun (WGS) entry which is preliminary data.</text>
</comment>
<organism evidence="1 2">
    <name type="scientific">Streptomyces brasiliensis</name>
    <dbReference type="NCBI Taxonomy" id="1954"/>
    <lineage>
        <taxon>Bacteria</taxon>
        <taxon>Bacillati</taxon>
        <taxon>Actinomycetota</taxon>
        <taxon>Actinomycetes</taxon>
        <taxon>Kitasatosporales</taxon>
        <taxon>Streptomycetaceae</taxon>
        <taxon>Streptomyces</taxon>
    </lineage>
</organism>
<dbReference type="EMBL" id="BMQA01000023">
    <property type="protein sequence ID" value="GGJ39516.1"/>
    <property type="molecule type" value="Genomic_DNA"/>
</dbReference>
<dbReference type="AlphaFoldDB" id="A0A917NY17"/>